<dbReference type="InterPro" id="IPR013977">
    <property type="entry name" value="GcvT_C"/>
</dbReference>
<proteinExistence type="predicted"/>
<dbReference type="InterPro" id="IPR028896">
    <property type="entry name" value="GcvT/YgfZ/DmdA"/>
</dbReference>
<dbReference type="InterPro" id="IPR018959">
    <property type="entry name" value="DUF1989"/>
</dbReference>
<gene>
    <name evidence="4" type="ORF">RZ517_05065</name>
</gene>
<dbReference type="PANTHER" id="PTHR43757:SF2">
    <property type="entry name" value="AMINOMETHYLTRANSFERASE, MITOCHONDRIAL"/>
    <property type="match status" value="1"/>
</dbReference>
<evidence type="ECO:0000313" key="5">
    <source>
        <dbReference type="Proteomes" id="UP001364156"/>
    </source>
</evidence>
<dbReference type="InterPro" id="IPR027266">
    <property type="entry name" value="TrmE/GcvT-like"/>
</dbReference>
<sequence length="774" mass="84504">MSTPVHHEFSNIGYARHGRNFAGFPDKSQRFRKQIGPRQAVRFDLSSGDLLSVSPHDDARPVYVLVLDDKGRANAGLLGLGAITQLETASFDSAELKGWFAAQGGSADAALSVVQIPTDELLALSARASCHVWVINPMTAEELVRDAAPGAAEITHKPANLTQSLLLPPPLGEVRDEFTVSRGTARAYEVQPGEIVQIIDVEGQQCSDFMALRSDGLDRGEELMIDSTATRSMVRGAYPTPGLFDKFFDRDMRPMMNVVQDTCGRHDTFGLACTARGYEERGFPGHVNCSDNISGALSPLGANRRAAWPAINFFWNTWIDPTHHALMSEESYSRPGDYVALQAMDRLVCVSTACPDDIDPINGWNPTDVHVRIYKPDAPIRRAVAYREKEDAPMSISQESAFHPCTSKLTSHFASARDLWAPVSFPSVGTIGEYWACRERVTLQDMSGLRKYDIVGPDAEKLLQKALTRDVSRLAVWRGTYALMCDDAGAVIDDGTLFRLAPQLFRWCCGTEESARVLSELAQAEGLQVRVHGMGSALPNLALQGPNSRDVLQKIVFTQPQVPALEHVKWFGVTVARLNDREGVPFMLSRSGYTGELGYELFCTQDDAPALWDALMAAGEEFGIEPMGSAALEMLRIEAGLAAAGAEFAPGVDAYEAGLGFAVDLKKPDFVGRAALERNARDPRKVLKGLSFESDDVPAHGAHVFAGERAIGVITSATRSPIMDKTMALARLAVEHAENSTVLEVGQMDGRMKRLTATVCDTPFYDPKRERARA</sequence>
<dbReference type="Pfam" id="PF09347">
    <property type="entry name" value="DUF1989"/>
    <property type="match status" value="1"/>
</dbReference>
<feature type="domain" description="DUF1989" evidence="3">
    <location>
        <begin position="179"/>
        <end position="344"/>
    </location>
</feature>
<dbReference type="EMBL" id="CP146069">
    <property type="protein sequence ID" value="WWR47548.1"/>
    <property type="molecule type" value="Genomic_DNA"/>
</dbReference>
<dbReference type="Proteomes" id="UP001364156">
    <property type="component" value="Chromosome"/>
</dbReference>
<dbReference type="RefSeq" id="WP_338550376.1">
    <property type="nucleotide sequence ID" value="NZ_CP146069.1"/>
</dbReference>
<evidence type="ECO:0000259" key="2">
    <source>
        <dbReference type="Pfam" id="PF08669"/>
    </source>
</evidence>
<evidence type="ECO:0000259" key="1">
    <source>
        <dbReference type="Pfam" id="PF01571"/>
    </source>
</evidence>
<dbReference type="InterPro" id="IPR029043">
    <property type="entry name" value="GcvT/YgfZ_C"/>
</dbReference>
<dbReference type="Pfam" id="PF08669">
    <property type="entry name" value="GCV_T_C"/>
    <property type="match status" value="1"/>
</dbReference>
<dbReference type="SUPFAM" id="SSF103025">
    <property type="entry name" value="Folate-binding domain"/>
    <property type="match status" value="1"/>
</dbReference>
<accession>A0ABZ2HJW3</accession>
<feature type="domain" description="GCVT N-terminal" evidence="1">
    <location>
        <begin position="403"/>
        <end position="667"/>
    </location>
</feature>
<dbReference type="Gene3D" id="3.30.1360.120">
    <property type="entry name" value="Probable tRNA modification gtpase trme, domain 1"/>
    <property type="match status" value="1"/>
</dbReference>
<dbReference type="SUPFAM" id="SSF101790">
    <property type="entry name" value="Aminomethyltransferase beta-barrel domain"/>
    <property type="match status" value="1"/>
</dbReference>
<evidence type="ECO:0000313" key="4">
    <source>
        <dbReference type="EMBL" id="WWR47548.1"/>
    </source>
</evidence>
<dbReference type="Pfam" id="PF01571">
    <property type="entry name" value="GCV_T"/>
    <property type="match status" value="1"/>
</dbReference>
<feature type="domain" description="Aminomethyltransferase C-terminal" evidence="2">
    <location>
        <begin position="687"/>
        <end position="766"/>
    </location>
</feature>
<reference evidence="4 5" key="1">
    <citation type="submission" date="2023-10" db="EMBL/GenBank/DDBJ databases">
        <title>Roseovarius strain S88 nov., isolated from a marine algae.</title>
        <authorList>
            <person name="Lee M.W."/>
            <person name="Lee J.K."/>
            <person name="Kim J.M."/>
            <person name="Choi D.G."/>
            <person name="Baek J.H."/>
            <person name="Bayburt H."/>
            <person name="Jung J.J."/>
            <person name="Han D.M."/>
            <person name="Jeon C.O."/>
        </authorList>
    </citation>
    <scope>NUCLEOTIDE SEQUENCE [LARGE SCALE GENOMIC DNA]</scope>
    <source>
        <strain evidence="4 5">S88</strain>
    </source>
</reference>
<evidence type="ECO:0000259" key="3">
    <source>
        <dbReference type="Pfam" id="PF09347"/>
    </source>
</evidence>
<name>A0ABZ2HJW3_9RHOB</name>
<dbReference type="PANTHER" id="PTHR43757">
    <property type="entry name" value="AMINOMETHYLTRANSFERASE"/>
    <property type="match status" value="1"/>
</dbReference>
<protein>
    <submittedName>
        <fullName evidence="4">DUF1989 domain-containing protein</fullName>
    </submittedName>
</protein>
<keyword evidence="5" id="KW-1185">Reference proteome</keyword>
<dbReference type="InterPro" id="IPR006222">
    <property type="entry name" value="GCVT_N"/>
</dbReference>
<organism evidence="4 5">
    <name type="scientific">Roseovarius phycicola</name>
    <dbReference type="NCBI Taxonomy" id="3080976"/>
    <lineage>
        <taxon>Bacteria</taxon>
        <taxon>Pseudomonadati</taxon>
        <taxon>Pseudomonadota</taxon>
        <taxon>Alphaproteobacteria</taxon>
        <taxon>Rhodobacterales</taxon>
        <taxon>Roseobacteraceae</taxon>
        <taxon>Roseovarius</taxon>
    </lineage>
</organism>